<evidence type="ECO:0000256" key="2">
    <source>
        <dbReference type="ARBA" id="ARBA00022840"/>
    </source>
</evidence>
<organism evidence="4 5">
    <name type="scientific">Homoserinimonas hongtaonis</name>
    <dbReference type="NCBI Taxonomy" id="2079791"/>
    <lineage>
        <taxon>Bacteria</taxon>
        <taxon>Bacillati</taxon>
        <taxon>Actinomycetota</taxon>
        <taxon>Actinomycetes</taxon>
        <taxon>Micrococcales</taxon>
        <taxon>Microbacteriaceae</taxon>
        <taxon>Homoserinimonas</taxon>
    </lineage>
</organism>
<protein>
    <submittedName>
        <fullName evidence="4">Cell division protein ZapE</fullName>
    </submittedName>
</protein>
<sequence length="362" mass="40182">MIPFRSPGARIRQSIARAADRAGHTLDSHQEAVADALAEFGAGLPADRSAGWQGLYVWGAVGRGKTWLADAFFDAVEVESKRRVHFHSFYRQLQLDLYRNGIPQPGAIDTAIGELVDGVDLLYFDEFHLHDAGDATLALRVLRDLETRRVPLLATSNYPPSGLLPDEMFHHLFEPGIDLIERNLTVVAVDGATDYRRVERADDRRHGFSQGSWQRSAPEPTPEPEELQALTSGGRTFTARRADATQLWFTFADLCEAPTSAGDYLSWAERWNDWVIEAIPRLTTCSPQARQRFLNLVDVLNDRGIRTTFVSDLTPEQVLEGGPKPTVRGAAADREEMGLGLDGLPIDVARTASRLALLRREG</sequence>
<name>A0A2U1SZG7_9MICO</name>
<evidence type="ECO:0000313" key="4">
    <source>
        <dbReference type="EMBL" id="PWB96996.1"/>
    </source>
</evidence>
<dbReference type="InterPro" id="IPR005654">
    <property type="entry name" value="ATPase_AFG1-like"/>
</dbReference>
<keyword evidence="5" id="KW-1185">Reference proteome</keyword>
<accession>A0A2U1SZG7</accession>
<evidence type="ECO:0000256" key="1">
    <source>
        <dbReference type="ARBA" id="ARBA00022741"/>
    </source>
</evidence>
<dbReference type="EMBL" id="QEEX01000001">
    <property type="protein sequence ID" value="PWB96996.1"/>
    <property type="molecule type" value="Genomic_DNA"/>
</dbReference>
<dbReference type="Gene3D" id="3.40.50.300">
    <property type="entry name" value="P-loop containing nucleotide triphosphate hydrolases"/>
    <property type="match status" value="1"/>
</dbReference>
<gene>
    <name evidence="4" type="ORF">DF220_03460</name>
</gene>
<proteinExistence type="predicted"/>
<evidence type="ECO:0000256" key="3">
    <source>
        <dbReference type="SAM" id="MobiDB-lite"/>
    </source>
</evidence>
<comment type="caution">
    <text evidence="4">The sequence shown here is derived from an EMBL/GenBank/DDBJ whole genome shotgun (WGS) entry which is preliminary data.</text>
</comment>
<dbReference type="PANTHER" id="PTHR12169:SF6">
    <property type="entry name" value="AFG1-LIKE ATPASE"/>
    <property type="match status" value="1"/>
</dbReference>
<reference evidence="5" key="1">
    <citation type="submission" date="2018-04" db="EMBL/GenBank/DDBJ databases">
        <authorList>
            <person name="Liu S."/>
            <person name="Wang Z."/>
            <person name="Li J."/>
        </authorList>
    </citation>
    <scope>NUCLEOTIDE SEQUENCE [LARGE SCALE GENOMIC DNA]</scope>
    <source>
        <strain evidence="5">S1194</strain>
    </source>
</reference>
<evidence type="ECO:0000313" key="5">
    <source>
        <dbReference type="Proteomes" id="UP000244978"/>
    </source>
</evidence>
<dbReference type="GO" id="GO:0005524">
    <property type="term" value="F:ATP binding"/>
    <property type="evidence" value="ECO:0007669"/>
    <property type="project" value="UniProtKB-KW"/>
</dbReference>
<keyword evidence="4" id="KW-0132">Cell division</keyword>
<dbReference type="Pfam" id="PF03969">
    <property type="entry name" value="AFG1_ATPase"/>
    <property type="match status" value="1"/>
</dbReference>
<dbReference type="SUPFAM" id="SSF52540">
    <property type="entry name" value="P-loop containing nucleoside triphosphate hydrolases"/>
    <property type="match status" value="1"/>
</dbReference>
<keyword evidence="2" id="KW-0067">ATP-binding</keyword>
<dbReference type="Proteomes" id="UP000244978">
    <property type="component" value="Unassembled WGS sequence"/>
</dbReference>
<dbReference type="InterPro" id="IPR027417">
    <property type="entry name" value="P-loop_NTPase"/>
</dbReference>
<feature type="region of interest" description="Disordered" evidence="3">
    <location>
        <begin position="206"/>
        <end position="228"/>
    </location>
</feature>
<dbReference type="GO" id="GO:0051301">
    <property type="term" value="P:cell division"/>
    <property type="evidence" value="ECO:0007669"/>
    <property type="project" value="UniProtKB-KW"/>
</dbReference>
<dbReference type="GO" id="GO:0032153">
    <property type="term" value="C:cell division site"/>
    <property type="evidence" value="ECO:0007669"/>
    <property type="project" value="TreeGrafter"/>
</dbReference>
<dbReference type="GO" id="GO:0016887">
    <property type="term" value="F:ATP hydrolysis activity"/>
    <property type="evidence" value="ECO:0007669"/>
    <property type="project" value="InterPro"/>
</dbReference>
<dbReference type="PANTHER" id="PTHR12169">
    <property type="entry name" value="ATPASE N2B"/>
    <property type="match status" value="1"/>
</dbReference>
<dbReference type="AlphaFoldDB" id="A0A2U1SZG7"/>
<dbReference type="GO" id="GO:0005737">
    <property type="term" value="C:cytoplasm"/>
    <property type="evidence" value="ECO:0007669"/>
    <property type="project" value="TreeGrafter"/>
</dbReference>
<dbReference type="RefSeq" id="WP_108996998.1">
    <property type="nucleotide sequence ID" value="NZ_QEEX01000001.1"/>
</dbReference>
<dbReference type="NCBIfam" id="NF040713">
    <property type="entry name" value="ZapE"/>
    <property type="match status" value="1"/>
</dbReference>
<keyword evidence="4" id="KW-0131">Cell cycle</keyword>
<keyword evidence="1" id="KW-0547">Nucleotide-binding</keyword>